<dbReference type="EMBL" id="FZOF01000007">
    <property type="protein sequence ID" value="SNS58868.1"/>
    <property type="molecule type" value="Genomic_DNA"/>
</dbReference>
<keyword evidence="3" id="KW-1185">Reference proteome</keyword>
<evidence type="ECO:0000313" key="3">
    <source>
        <dbReference type="Proteomes" id="UP000198280"/>
    </source>
</evidence>
<name>A0A239FQE7_9ACTN</name>
<protein>
    <submittedName>
        <fullName evidence="2">Uncharacterized protein</fullName>
    </submittedName>
</protein>
<dbReference type="RefSeq" id="WP_089224492.1">
    <property type="nucleotide sequence ID" value="NZ_FZOF01000007.1"/>
</dbReference>
<accession>A0A239FQE7</accession>
<feature type="compositionally biased region" description="Low complexity" evidence="1">
    <location>
        <begin position="27"/>
        <end position="36"/>
    </location>
</feature>
<organism evidence="2 3">
    <name type="scientific">Actinacidiphila glaucinigra</name>
    <dbReference type="NCBI Taxonomy" id="235986"/>
    <lineage>
        <taxon>Bacteria</taxon>
        <taxon>Bacillati</taxon>
        <taxon>Actinomycetota</taxon>
        <taxon>Actinomycetes</taxon>
        <taxon>Kitasatosporales</taxon>
        <taxon>Streptomycetaceae</taxon>
        <taxon>Actinacidiphila</taxon>
    </lineage>
</organism>
<dbReference type="AlphaFoldDB" id="A0A239FQE7"/>
<dbReference type="Proteomes" id="UP000198280">
    <property type="component" value="Unassembled WGS sequence"/>
</dbReference>
<feature type="region of interest" description="Disordered" evidence="1">
    <location>
        <begin position="1"/>
        <end position="36"/>
    </location>
</feature>
<proteinExistence type="predicted"/>
<sequence>MTETNHIAVVTAAGERRDGRATGPEQSPAGGSAPCCPGAAAHPIRPCSTALAVPVNAGATAV</sequence>
<evidence type="ECO:0000256" key="1">
    <source>
        <dbReference type="SAM" id="MobiDB-lite"/>
    </source>
</evidence>
<reference evidence="2 3" key="1">
    <citation type="submission" date="2017-06" db="EMBL/GenBank/DDBJ databases">
        <authorList>
            <person name="Kim H.J."/>
            <person name="Triplett B.A."/>
        </authorList>
    </citation>
    <scope>NUCLEOTIDE SEQUENCE [LARGE SCALE GENOMIC DNA]</scope>
    <source>
        <strain evidence="2 3">CGMCC 4.1858</strain>
    </source>
</reference>
<evidence type="ECO:0000313" key="2">
    <source>
        <dbReference type="EMBL" id="SNS58868.1"/>
    </source>
</evidence>
<gene>
    <name evidence="2" type="ORF">SAMN05216252_10724</name>
</gene>